<feature type="domain" description="HIT" evidence="2">
    <location>
        <begin position="36"/>
        <end position="105"/>
    </location>
</feature>
<organism evidence="3 4">
    <name type="scientific">Parvularcula bermudensis (strain ATCC BAA-594 / HTCC2503 / KCTC 12087)</name>
    <dbReference type="NCBI Taxonomy" id="314260"/>
    <lineage>
        <taxon>Bacteria</taxon>
        <taxon>Pseudomonadati</taxon>
        <taxon>Pseudomonadota</taxon>
        <taxon>Alphaproteobacteria</taxon>
        <taxon>Parvularculales</taxon>
        <taxon>Parvularculaceae</taxon>
        <taxon>Parvularcula</taxon>
    </lineage>
</organism>
<proteinExistence type="predicted"/>
<name>E0TCF2_PARBH</name>
<dbReference type="AlphaFoldDB" id="E0TCF2"/>
<evidence type="ECO:0000313" key="3">
    <source>
        <dbReference type="EMBL" id="ADM09842.1"/>
    </source>
</evidence>
<protein>
    <submittedName>
        <fullName evidence="3">Histidine triad (HIT) protein</fullName>
    </submittedName>
</protein>
<dbReference type="Gene3D" id="3.30.428.10">
    <property type="entry name" value="HIT-like"/>
    <property type="match status" value="1"/>
</dbReference>
<dbReference type="KEGG" id="pbr:PB2503_08944"/>
<reference evidence="4" key="1">
    <citation type="submission" date="2010-08" db="EMBL/GenBank/DDBJ databases">
        <title>Genome sequence of Parvularcula bermudensis HTCC2503.</title>
        <authorList>
            <person name="Kang D.-M."/>
            <person name="Oh H.-M."/>
            <person name="Cho J.-C."/>
        </authorList>
    </citation>
    <scope>NUCLEOTIDE SEQUENCE [LARGE SCALE GENOMIC DNA]</scope>
    <source>
        <strain evidence="4">ATCC BAA-594 / HTCC2503 / KCTC 12087</strain>
    </source>
</reference>
<dbReference type="HOGENOM" id="CLU_123330_0_2_5"/>
<dbReference type="RefSeq" id="WP_013300816.1">
    <property type="nucleotide sequence ID" value="NC_014414.1"/>
</dbReference>
<evidence type="ECO:0000313" key="4">
    <source>
        <dbReference type="Proteomes" id="UP000001302"/>
    </source>
</evidence>
<dbReference type="PIRSF" id="PIRSF000714">
    <property type="entry name" value="HIT"/>
    <property type="match status" value="1"/>
</dbReference>
<dbReference type="InterPro" id="IPR026026">
    <property type="entry name" value="HIT_Hint"/>
</dbReference>
<dbReference type="InterPro" id="IPR036265">
    <property type="entry name" value="HIT-like_sf"/>
</dbReference>
<dbReference type="EMBL" id="CP002156">
    <property type="protein sequence ID" value="ADM09842.1"/>
    <property type="molecule type" value="Genomic_DNA"/>
</dbReference>
<evidence type="ECO:0000256" key="1">
    <source>
        <dbReference type="PROSITE-ProRule" id="PRU00464"/>
    </source>
</evidence>
<dbReference type="STRING" id="314260.PB2503_08944"/>
<dbReference type="GO" id="GO:0003824">
    <property type="term" value="F:catalytic activity"/>
    <property type="evidence" value="ECO:0007669"/>
    <property type="project" value="InterPro"/>
</dbReference>
<dbReference type="OrthoDB" id="9799145at2"/>
<dbReference type="Pfam" id="PF01230">
    <property type="entry name" value="HIT"/>
    <property type="match status" value="1"/>
</dbReference>
<reference evidence="3 4" key="2">
    <citation type="journal article" date="2011" name="J. Bacteriol.">
        <title>Complete genome sequence of strain HTCC2503T of Parvularcula bermudensis, the type species of the order "Parvularculales" in the class Alphaproteobacteria.</title>
        <authorList>
            <person name="Oh H.M."/>
            <person name="Kang I."/>
            <person name="Vergin K.L."/>
            <person name="Kang D."/>
            <person name="Rhee K.H."/>
            <person name="Giovannoni S.J."/>
            <person name="Cho J.C."/>
        </authorList>
    </citation>
    <scope>NUCLEOTIDE SEQUENCE [LARGE SCALE GENOMIC DNA]</scope>
    <source>
        <strain evidence="4">ATCC BAA-594 / HTCC2503 / KCTC 12087</strain>
    </source>
</reference>
<dbReference type="SUPFAM" id="SSF54197">
    <property type="entry name" value="HIT-like"/>
    <property type="match status" value="1"/>
</dbReference>
<dbReference type="PROSITE" id="PS51084">
    <property type="entry name" value="HIT_2"/>
    <property type="match status" value="1"/>
</dbReference>
<accession>E0TCF2</accession>
<dbReference type="InterPro" id="IPR011146">
    <property type="entry name" value="HIT-like"/>
</dbReference>
<sequence>MTRWSLDRRLASETLAMADLPLCRLLLRNEHRFPWLVLVPRLVGVRESFALAPPDRARLWDEADETARALSARVKADKMNLAAFGNMVPQLHLHVIGRKKTDPAWPKSAVGWDAPAVYAAGSAPTWWRPLVRDLGAIDLPKEEGV</sequence>
<comment type="caution">
    <text evidence="1">Lacks conserved residue(s) required for the propagation of feature annotation.</text>
</comment>
<dbReference type="Proteomes" id="UP000001302">
    <property type="component" value="Chromosome"/>
</dbReference>
<evidence type="ECO:0000259" key="2">
    <source>
        <dbReference type="PROSITE" id="PS51084"/>
    </source>
</evidence>
<keyword evidence="4" id="KW-1185">Reference proteome</keyword>
<gene>
    <name evidence="3" type="ordered locus">PB2503_08944</name>
</gene>
<dbReference type="eggNOG" id="COG0537">
    <property type="taxonomic scope" value="Bacteria"/>
</dbReference>